<dbReference type="Proteomes" id="UP000786183">
    <property type="component" value="Unassembled WGS sequence"/>
</dbReference>
<feature type="transmembrane region" description="Helical" evidence="1">
    <location>
        <begin position="31"/>
        <end position="54"/>
    </location>
</feature>
<dbReference type="RefSeq" id="WP_172232492.1">
    <property type="nucleotide sequence ID" value="NZ_CP035946.1"/>
</dbReference>
<evidence type="ECO:0000259" key="2">
    <source>
        <dbReference type="Pfam" id="PF04608"/>
    </source>
</evidence>
<protein>
    <submittedName>
        <fullName evidence="3">Phosphatidylglycerophosphatase A</fullName>
    </submittedName>
</protein>
<evidence type="ECO:0000313" key="3">
    <source>
        <dbReference type="EMBL" id="MBZ7986642.1"/>
    </source>
</evidence>
<dbReference type="PIRSF" id="PIRSF006162">
    <property type="entry name" value="PgpA"/>
    <property type="match status" value="1"/>
</dbReference>
<name>A0ABS7WPE8_9BACT</name>
<dbReference type="InterPro" id="IPR007686">
    <property type="entry name" value="YutG/PgpA"/>
</dbReference>
<dbReference type="Gene3D" id="1.10.3760.10">
    <property type="entry name" value="PgpA-like"/>
    <property type="match status" value="1"/>
</dbReference>
<reference evidence="3 4" key="1">
    <citation type="submission" date="2020-07" db="EMBL/GenBank/DDBJ databases">
        <title>Transfer of Campylobacter canadensis to the novel genus Avispirillum gen. nov., that also includes two novel species recovered from migratory waterfowl: Avispirillum anseris sp. nov. and Avispirillum brantae sp. nov.</title>
        <authorList>
            <person name="Miller W.G."/>
            <person name="Chapman M.H."/>
            <person name="Yee E."/>
            <person name="Inglis G.D."/>
        </authorList>
    </citation>
    <scope>NUCLEOTIDE SEQUENCE [LARGE SCALE GENOMIC DNA]</scope>
    <source>
        <strain evidence="3 4">L283</strain>
    </source>
</reference>
<keyword evidence="4" id="KW-1185">Reference proteome</keyword>
<keyword evidence="1" id="KW-0472">Membrane</keyword>
<dbReference type="EMBL" id="JACGBB010000001">
    <property type="protein sequence ID" value="MBZ7986642.1"/>
    <property type="molecule type" value="Genomic_DNA"/>
</dbReference>
<dbReference type="PANTHER" id="PTHR36305">
    <property type="entry name" value="PHOSPHATIDYLGLYCEROPHOSPHATASE A"/>
    <property type="match status" value="1"/>
</dbReference>
<dbReference type="CDD" id="cd06971">
    <property type="entry name" value="PgpA"/>
    <property type="match status" value="1"/>
</dbReference>
<evidence type="ECO:0000256" key="1">
    <source>
        <dbReference type="SAM" id="Phobius"/>
    </source>
</evidence>
<dbReference type="SUPFAM" id="SSF101307">
    <property type="entry name" value="YutG-like"/>
    <property type="match status" value="1"/>
</dbReference>
<comment type="caution">
    <text evidence="3">The sequence shown here is derived from an EMBL/GenBank/DDBJ whole genome shotgun (WGS) entry which is preliminary data.</text>
</comment>
<keyword evidence="1" id="KW-0812">Transmembrane</keyword>
<organism evidence="3 4">
    <name type="scientific">Campylobacter canadensis</name>
    <dbReference type="NCBI Taxonomy" id="449520"/>
    <lineage>
        <taxon>Bacteria</taxon>
        <taxon>Pseudomonadati</taxon>
        <taxon>Campylobacterota</taxon>
        <taxon>Epsilonproteobacteria</taxon>
        <taxon>Campylobacterales</taxon>
        <taxon>Campylobacteraceae</taxon>
        <taxon>Campylobacter</taxon>
    </lineage>
</organism>
<gene>
    <name evidence="3" type="ORF">AVCANL283_00750</name>
</gene>
<dbReference type="Pfam" id="PF04608">
    <property type="entry name" value="PgpA"/>
    <property type="match status" value="1"/>
</dbReference>
<proteinExistence type="predicted"/>
<dbReference type="InterPro" id="IPR026037">
    <property type="entry name" value="PgpA"/>
</dbReference>
<feature type="domain" description="YutG/PgpA" evidence="2">
    <location>
        <begin position="8"/>
        <end position="146"/>
    </location>
</feature>
<sequence>MFFTKLYLTFFYSGLSKKASGTVGSIAALPFAYLTLFYLNQFYLIIFSLIIFFISIKIIDNYEKIVKIHDSKEIVIDEVCGVFLAIGLSYNNHFWHFILAFILFRFFDITKPSIIGKVDKKINGGLGVMLDDLLAGFFAAMLCLIFQGLLKNMNLF</sequence>
<evidence type="ECO:0000313" key="4">
    <source>
        <dbReference type="Proteomes" id="UP000786183"/>
    </source>
</evidence>
<keyword evidence="1" id="KW-1133">Transmembrane helix</keyword>
<dbReference type="PANTHER" id="PTHR36305:SF1">
    <property type="entry name" value="PHOSPHATIDYLGLYCEROPHOSPHATASE A"/>
    <property type="match status" value="1"/>
</dbReference>
<feature type="transmembrane region" description="Helical" evidence="1">
    <location>
        <begin position="126"/>
        <end position="150"/>
    </location>
</feature>
<dbReference type="InterPro" id="IPR036681">
    <property type="entry name" value="PgpA-like_sf"/>
</dbReference>
<accession>A0ABS7WPE8</accession>